<dbReference type="SUPFAM" id="SSF52777">
    <property type="entry name" value="CoA-dependent acyltransferases"/>
    <property type="match status" value="2"/>
</dbReference>
<keyword evidence="5" id="KW-0443">Lipid metabolism</keyword>
<dbReference type="InterPro" id="IPR039551">
    <property type="entry name" value="Cho/carn_acyl_trans"/>
</dbReference>
<dbReference type="FunCoup" id="I2H628">
    <property type="interactions" value="72"/>
</dbReference>
<dbReference type="InterPro" id="IPR042231">
    <property type="entry name" value="Cho/carn_acyl_trans_2"/>
</dbReference>
<dbReference type="eggNOG" id="KOG3719">
    <property type="taxonomic scope" value="Eukaryota"/>
</dbReference>
<evidence type="ECO:0000313" key="9">
    <source>
        <dbReference type="EMBL" id="CCH61830.1"/>
    </source>
</evidence>
<dbReference type="PANTHER" id="PTHR22589:SF48">
    <property type="entry name" value="CARNITINE O-ACETYLTRANSFERASE YAT2"/>
    <property type="match status" value="1"/>
</dbReference>
<dbReference type="Proteomes" id="UP000002866">
    <property type="component" value="Chromosome 6"/>
</dbReference>
<accession>I2H628</accession>
<dbReference type="GeneID" id="14496939"/>
<feature type="domain" description="Choline/carnitine acyltransferase" evidence="8">
    <location>
        <begin position="22"/>
        <end position="192"/>
    </location>
</feature>
<evidence type="ECO:0000256" key="1">
    <source>
        <dbReference type="ARBA" id="ARBA00005232"/>
    </source>
</evidence>
<dbReference type="GO" id="GO:0009437">
    <property type="term" value="P:carnitine metabolic process"/>
    <property type="evidence" value="ECO:0007669"/>
    <property type="project" value="EnsemblFungi"/>
</dbReference>
<keyword evidence="10" id="KW-1185">Reference proteome</keyword>
<keyword evidence="2" id="KW-0813">Transport</keyword>
<keyword evidence="4" id="KW-0276">Fatty acid metabolism</keyword>
<dbReference type="AlphaFoldDB" id="I2H628"/>
<evidence type="ECO:0000256" key="3">
    <source>
        <dbReference type="ARBA" id="ARBA00022679"/>
    </source>
</evidence>
<dbReference type="InterPro" id="IPR000542">
    <property type="entry name" value="Carn_acyl_trans"/>
</dbReference>
<sequence length="938" mass="105904">MPDVSILSTTSSNEKKLLKLQLPDLPSTLDQVKESLEPLYYTDGYYKHPLDPGQINSLNDSLSTFQNSDVAKKLTAKLQEFNEKNDCYLDKLYLDINNNYNNNHNNCRNIPNDILPRNPFLILMDDVVPNISQADYSAVLVNSSLRFISALKKGILPQDTSKNGEILSMEAYLNLFGTTRCPIFEKGEIENFDLNKKFNESDIEVDADDEDEVPISDEHDDVFISTSECNDDTDLDSPDDCIGTKTVNTLDADVTLSKGGNNVESSSKLINKHGITMKQDLDSRHLVVLSRGQYYKIDVLDEFFDRLYTTDDLAAIFKSVLDDSSSIESLEKSTALGSLTSHSYKNWKYARKRLTKRYPNQMKIIDSALFILVLDESTKEQTKQINFKNNKNPNKYTIYNESNECKRLFYGTSIINEKGHQIGSCVSRWYDKLQLVITSDSQAAVIWDSFTCDGSTVLRFSSDLYAESILRLAREVNGGDQRFSLWPNIKNQVPGPTPLSLGTSSSSSSSSISDTSATSPKLNKLVHKIDWQFSNILNTHIHLSETKLADLISKYDIVHVSIPYGKRLAKKLGVKSDAMIQIALQIAHYALYGKMVFGVEPISTRGFKNSRGDLVNIQNKELLKLCQLFISNSIDETSKLENFIESCNLHSEKIKSIKKNGGYEKHFNALKYLFKYYKQFNIDLNKSDLAIASEVFNNEVFDPFFTPELIVSNCGSSATKMFGITPEIANGFGIGYILKDDKCDLTVTSQFRQGNRLIFTLDWVLGEIYNYWKISKSITGIRINPLVDRLYNLDNAKKVSNKDPQPISDSIISPNNTMINLTDEMNRVRVINGGYGFFDLEAHLDSRNISHHNSNNNSCTSLNMLKKTNSKTIFNLSDKDKINTGHQIISIKPEVVSDDPDLPFNSRPGTKRQNVINSKFEIDFDRGSVGRKVSSMFE</sequence>
<dbReference type="EMBL" id="HE806321">
    <property type="protein sequence ID" value="CCH61830.1"/>
    <property type="molecule type" value="Genomic_DNA"/>
</dbReference>
<dbReference type="InterPro" id="IPR023213">
    <property type="entry name" value="CAT-like_dom_sf"/>
</dbReference>
<evidence type="ECO:0000259" key="8">
    <source>
        <dbReference type="Pfam" id="PF00755"/>
    </source>
</evidence>
<evidence type="ECO:0000256" key="2">
    <source>
        <dbReference type="ARBA" id="ARBA00022448"/>
    </source>
</evidence>
<dbReference type="HOGENOM" id="CLU_013513_4_1_1"/>
<dbReference type="Gene3D" id="3.30.559.70">
    <property type="entry name" value="Choline/Carnitine o-acyltransferase, domain 2"/>
    <property type="match status" value="2"/>
</dbReference>
<dbReference type="GO" id="GO:0005829">
    <property type="term" value="C:cytosol"/>
    <property type="evidence" value="ECO:0007669"/>
    <property type="project" value="EnsemblFungi"/>
</dbReference>
<evidence type="ECO:0000313" key="10">
    <source>
        <dbReference type="Proteomes" id="UP000002866"/>
    </source>
</evidence>
<dbReference type="PROSITE" id="PS00440">
    <property type="entry name" value="ACYLTRANSF_C_2"/>
    <property type="match status" value="1"/>
</dbReference>
<dbReference type="Gene3D" id="3.30.559.10">
    <property type="entry name" value="Chloramphenicol acetyltransferase-like domain"/>
    <property type="match status" value="1"/>
</dbReference>
<name>I2H628_HENB6</name>
<evidence type="ECO:0000256" key="4">
    <source>
        <dbReference type="ARBA" id="ARBA00022832"/>
    </source>
</evidence>
<feature type="compositionally biased region" description="Low complexity" evidence="7">
    <location>
        <begin position="498"/>
        <end position="518"/>
    </location>
</feature>
<evidence type="ECO:0000256" key="7">
    <source>
        <dbReference type="SAM" id="MobiDB-lite"/>
    </source>
</evidence>
<dbReference type="Pfam" id="PF00755">
    <property type="entry name" value="Carn_acyltransf"/>
    <property type="match status" value="2"/>
</dbReference>
<reference evidence="9 10" key="1">
    <citation type="journal article" date="2011" name="Proc. Natl. Acad. Sci. U.S.A.">
        <title>Evolutionary erosion of yeast sex chromosomes by mating-type switching accidents.</title>
        <authorList>
            <person name="Gordon J.L."/>
            <person name="Armisen D."/>
            <person name="Proux-Wera E."/>
            <person name="Oheigeartaigh S.S."/>
            <person name="Byrne K.P."/>
            <person name="Wolfe K.H."/>
        </authorList>
    </citation>
    <scope>NUCLEOTIDE SEQUENCE [LARGE SCALE GENOMIC DNA]</scope>
    <source>
        <strain evidence="10">ATCC 34711 / CBS 6284 / DSM 70876 / NBRC 10599 / NRRL Y-10934 / UCD 77-7</strain>
    </source>
</reference>
<gene>
    <name evidence="9" type="primary">TBLA0F02910</name>
    <name evidence="9" type="ORF">TBLA_0F02910</name>
</gene>
<feature type="domain" description="Choline/carnitine acyltransferase" evidence="8">
    <location>
        <begin position="278"/>
        <end position="756"/>
    </location>
</feature>
<dbReference type="RefSeq" id="XP_004181349.1">
    <property type="nucleotide sequence ID" value="XM_004181301.1"/>
</dbReference>
<dbReference type="PANTHER" id="PTHR22589">
    <property type="entry name" value="CARNITINE O-ACYLTRANSFERASE"/>
    <property type="match status" value="1"/>
</dbReference>
<comment type="similarity">
    <text evidence="1">Belongs to the carnitine/choline acetyltransferase family.</text>
</comment>
<dbReference type="InParanoid" id="I2H628"/>
<dbReference type="Gene3D" id="1.10.275.20">
    <property type="entry name" value="Choline/Carnitine o-acyltransferase"/>
    <property type="match status" value="1"/>
</dbReference>
<protein>
    <recommendedName>
        <fullName evidence="8">Choline/carnitine acyltransferase domain-containing protein</fullName>
    </recommendedName>
</protein>
<dbReference type="GO" id="GO:0006631">
    <property type="term" value="P:fatty acid metabolic process"/>
    <property type="evidence" value="ECO:0007669"/>
    <property type="project" value="UniProtKB-KW"/>
</dbReference>
<evidence type="ECO:0000256" key="6">
    <source>
        <dbReference type="ARBA" id="ARBA00023315"/>
    </source>
</evidence>
<keyword evidence="6" id="KW-0012">Acyltransferase</keyword>
<organism evidence="9 10">
    <name type="scientific">Henningerozyma blattae (strain ATCC 34711 / CBS 6284 / DSM 70876 / NBRC 10599 / NRRL Y-10934 / UCD 77-7)</name>
    <name type="common">Yeast</name>
    <name type="synonym">Tetrapisispora blattae</name>
    <dbReference type="NCBI Taxonomy" id="1071380"/>
    <lineage>
        <taxon>Eukaryota</taxon>
        <taxon>Fungi</taxon>
        <taxon>Dikarya</taxon>
        <taxon>Ascomycota</taxon>
        <taxon>Saccharomycotina</taxon>
        <taxon>Saccharomycetes</taxon>
        <taxon>Saccharomycetales</taxon>
        <taxon>Saccharomycetaceae</taxon>
        <taxon>Henningerozyma</taxon>
    </lineage>
</organism>
<feature type="region of interest" description="Disordered" evidence="7">
    <location>
        <begin position="497"/>
        <end position="518"/>
    </location>
</feature>
<dbReference type="GO" id="GO:0004092">
    <property type="term" value="F:carnitine O-acetyltransferase activity"/>
    <property type="evidence" value="ECO:0007669"/>
    <property type="project" value="EnsemblFungi"/>
</dbReference>
<dbReference type="STRING" id="1071380.I2H628"/>
<evidence type="ECO:0000256" key="5">
    <source>
        <dbReference type="ARBA" id="ARBA00023098"/>
    </source>
</evidence>
<dbReference type="OrthoDB" id="240216at2759"/>
<proteinExistence type="inferred from homology"/>
<dbReference type="GO" id="GO:0006066">
    <property type="term" value="P:alcohol metabolic process"/>
    <property type="evidence" value="ECO:0007669"/>
    <property type="project" value="EnsemblFungi"/>
</dbReference>
<keyword evidence="3" id="KW-0808">Transferase</keyword>
<dbReference type="InterPro" id="IPR042572">
    <property type="entry name" value="Carn_acyl_trans_N"/>
</dbReference>
<dbReference type="KEGG" id="tbl:TBLA_0F02910"/>